<evidence type="ECO:0000256" key="1">
    <source>
        <dbReference type="SAM" id="SignalP"/>
    </source>
</evidence>
<accession>A0A838ZU53</accession>
<dbReference type="SUPFAM" id="SSF63829">
    <property type="entry name" value="Calcium-dependent phosphotriesterase"/>
    <property type="match status" value="1"/>
</dbReference>
<feature type="signal peptide" evidence="1">
    <location>
        <begin position="1"/>
        <end position="19"/>
    </location>
</feature>
<evidence type="ECO:0008006" key="4">
    <source>
        <dbReference type="Google" id="ProtNLM"/>
    </source>
</evidence>
<evidence type="ECO:0000313" key="2">
    <source>
        <dbReference type="EMBL" id="MBA5630459.1"/>
    </source>
</evidence>
<dbReference type="Proteomes" id="UP000552241">
    <property type="component" value="Unassembled WGS sequence"/>
</dbReference>
<evidence type="ECO:0000313" key="3">
    <source>
        <dbReference type="Proteomes" id="UP000552241"/>
    </source>
</evidence>
<dbReference type="RefSeq" id="WP_182044056.1">
    <property type="nucleotide sequence ID" value="NZ_JACDZE010000004.1"/>
</dbReference>
<dbReference type="AlphaFoldDB" id="A0A838ZU53"/>
<dbReference type="EMBL" id="JACDZE010000004">
    <property type="protein sequence ID" value="MBA5630459.1"/>
    <property type="molecule type" value="Genomic_DNA"/>
</dbReference>
<feature type="chain" id="PRO_5032850051" description="Por secretion system C-terminal sorting domain-containing protein" evidence="1">
    <location>
        <begin position="20"/>
        <end position="375"/>
    </location>
</feature>
<sequence>MKKALLLCSVMIAGSFLNAQDITIATGLNKGKIDFQDFRKIDLNHLGSTNVVLTKSDKINFENMTTEVTKTCSCGKYIAAMTVSESGDLFYIPMNGTKVSSVNVTSKSGAQFEIPNSVMDNKNQATYFARMTTGSDGFMYALNNNGSELLKISAGGTVQNLGSIQIVGEKAKALGDEKLSFGGDMIADAFGNLYVFSAAGHVFKINPNQLSSGYVGKIKGLADGYTVNGAAVTKDGNVLLATSSAHGFYTMDIQTLEASFKADYDLPVYDMASPYFLRQDLMDEITEASSYYSLYPTIVKDSELNIVSKSNENSTLQVTVWNLNNKQIYSKSLSVNKIGDFKVSLNGTLQPGIYVLKAVNQKGIEVINTKFTLVR</sequence>
<keyword evidence="1" id="KW-0732">Signal</keyword>
<comment type="caution">
    <text evidence="2">The sequence shown here is derived from an EMBL/GenBank/DDBJ whole genome shotgun (WGS) entry which is preliminary data.</text>
</comment>
<reference evidence="2 3" key="1">
    <citation type="submission" date="2020-07" db="EMBL/GenBank/DDBJ databases">
        <title>Moheibacter lacus sp. nov., a member of the family Flavobacteriaceae isolated from freshwater lake sediment.</title>
        <authorList>
            <person name="Liu Y."/>
        </authorList>
    </citation>
    <scope>NUCLEOTIDE SEQUENCE [LARGE SCALE GENOMIC DNA]</scope>
    <source>
        <strain evidence="2 3">BDHS18</strain>
    </source>
</reference>
<dbReference type="InterPro" id="IPR011042">
    <property type="entry name" value="6-blade_b-propeller_TolB-like"/>
</dbReference>
<proteinExistence type="predicted"/>
<dbReference type="Gene3D" id="2.120.10.30">
    <property type="entry name" value="TolB, C-terminal domain"/>
    <property type="match status" value="1"/>
</dbReference>
<name>A0A838ZU53_9FLAO</name>
<gene>
    <name evidence="2" type="ORF">HU137_11805</name>
</gene>
<keyword evidence="3" id="KW-1185">Reference proteome</keyword>
<organism evidence="2 3">
    <name type="scientific">Moheibacter lacus</name>
    <dbReference type="NCBI Taxonomy" id="2745851"/>
    <lineage>
        <taxon>Bacteria</taxon>
        <taxon>Pseudomonadati</taxon>
        <taxon>Bacteroidota</taxon>
        <taxon>Flavobacteriia</taxon>
        <taxon>Flavobacteriales</taxon>
        <taxon>Weeksellaceae</taxon>
        <taxon>Moheibacter</taxon>
    </lineage>
</organism>
<protein>
    <recommendedName>
        <fullName evidence="4">Por secretion system C-terminal sorting domain-containing protein</fullName>
    </recommendedName>
</protein>